<feature type="transmembrane region" description="Helical" evidence="5">
    <location>
        <begin position="71"/>
        <end position="90"/>
    </location>
</feature>
<feature type="transmembrane region" description="Helical" evidence="5">
    <location>
        <begin position="40"/>
        <end position="59"/>
    </location>
</feature>
<dbReference type="InterPro" id="IPR009915">
    <property type="entry name" value="NnrU_dom"/>
</dbReference>
<dbReference type="Proteomes" id="UP000714380">
    <property type="component" value="Unassembled WGS sequence"/>
</dbReference>
<dbReference type="Pfam" id="PF07298">
    <property type="entry name" value="NnrU"/>
    <property type="match status" value="1"/>
</dbReference>
<comment type="caution">
    <text evidence="7">The sequence shown here is derived from an EMBL/GenBank/DDBJ whole genome shotgun (WGS) entry which is preliminary data.</text>
</comment>
<feature type="transmembrane region" description="Helical" evidence="5">
    <location>
        <begin position="102"/>
        <end position="120"/>
    </location>
</feature>
<keyword evidence="4 5" id="KW-0472">Membrane</keyword>
<dbReference type="RefSeq" id="WP_225676413.1">
    <property type="nucleotide sequence ID" value="NZ_JAEDAH010000096.1"/>
</dbReference>
<organism evidence="7 8">
    <name type="scientific">Thalassolituus marinus</name>
    <dbReference type="NCBI Taxonomy" id="671053"/>
    <lineage>
        <taxon>Bacteria</taxon>
        <taxon>Pseudomonadati</taxon>
        <taxon>Pseudomonadota</taxon>
        <taxon>Gammaproteobacteria</taxon>
        <taxon>Oceanospirillales</taxon>
        <taxon>Oceanospirillaceae</taxon>
        <taxon>Thalassolituus</taxon>
    </lineage>
</organism>
<comment type="subcellular location">
    <subcellularLocation>
        <location evidence="1">Membrane</location>
        <topology evidence="1">Multi-pass membrane protein</topology>
    </subcellularLocation>
</comment>
<feature type="transmembrane region" description="Helical" evidence="5">
    <location>
        <begin position="127"/>
        <end position="145"/>
    </location>
</feature>
<gene>
    <name evidence="7" type="ORF">I9W95_15170</name>
</gene>
<evidence type="ECO:0000256" key="3">
    <source>
        <dbReference type="ARBA" id="ARBA00022989"/>
    </source>
</evidence>
<dbReference type="EMBL" id="JAEDAH010000096">
    <property type="protein sequence ID" value="MCA6064948.1"/>
    <property type="molecule type" value="Genomic_DNA"/>
</dbReference>
<evidence type="ECO:0000256" key="4">
    <source>
        <dbReference type="ARBA" id="ARBA00023136"/>
    </source>
</evidence>
<evidence type="ECO:0000256" key="1">
    <source>
        <dbReference type="ARBA" id="ARBA00004141"/>
    </source>
</evidence>
<accession>A0ABS7ZT82</accession>
<proteinExistence type="predicted"/>
<evidence type="ECO:0000256" key="2">
    <source>
        <dbReference type="ARBA" id="ARBA00022692"/>
    </source>
</evidence>
<evidence type="ECO:0000256" key="5">
    <source>
        <dbReference type="SAM" id="Phobius"/>
    </source>
</evidence>
<name>A0ABS7ZT82_9GAMM</name>
<sequence length="193" mass="21397">MELLIAGLTLFISGHSIRLIAPQWRLQQIQKLGDKRWKLLFSMIAATGLALMIIGYNSARKHPHWLWLPPLWTRHLAALLTLPATVLIIASQIPGNRLQSTLRHPMYAGLALWAMAHLLANGGVHDLIFFGALLLWSVSGLWISVQRDRRLNNPAPAYLGLQRDLLTLGAGLAGWIVLTLWLHALLIGVAPLA</sequence>
<evidence type="ECO:0000259" key="6">
    <source>
        <dbReference type="Pfam" id="PF07298"/>
    </source>
</evidence>
<keyword evidence="3 5" id="KW-1133">Transmembrane helix</keyword>
<evidence type="ECO:0000313" key="7">
    <source>
        <dbReference type="EMBL" id="MCA6064948.1"/>
    </source>
</evidence>
<evidence type="ECO:0000313" key="8">
    <source>
        <dbReference type="Proteomes" id="UP000714380"/>
    </source>
</evidence>
<keyword evidence="8" id="KW-1185">Reference proteome</keyword>
<protein>
    <submittedName>
        <fullName evidence="7">NnrU family protein</fullName>
    </submittedName>
</protein>
<keyword evidence="2 5" id="KW-0812">Transmembrane</keyword>
<feature type="domain" description="NnrU" evidence="6">
    <location>
        <begin position="3"/>
        <end position="191"/>
    </location>
</feature>
<feature type="transmembrane region" description="Helical" evidence="5">
    <location>
        <begin position="165"/>
        <end position="190"/>
    </location>
</feature>
<reference evidence="7 8" key="1">
    <citation type="submission" date="2020-12" db="EMBL/GenBank/DDBJ databases">
        <title>Novel Thalassolituus-related marine hydrocarbonoclastic bacteria mediated algae-derived hydrocarbons mineralization in twilight zone of the northern South China Sea.</title>
        <authorList>
            <person name="Dong C."/>
        </authorList>
    </citation>
    <scope>NUCLEOTIDE SEQUENCE [LARGE SCALE GENOMIC DNA]</scope>
    <source>
        <strain evidence="7 8">IMCC1826</strain>
    </source>
</reference>